<dbReference type="PANTHER" id="PTHR47359">
    <property type="entry name" value="PEPTIDOGLYCAN DL-ENDOPEPTIDASE CWLO"/>
    <property type="match status" value="1"/>
</dbReference>
<protein>
    <submittedName>
        <fullName evidence="8">NlpC/P60 family protein</fullName>
    </submittedName>
</protein>
<dbReference type="EMBL" id="CP108195">
    <property type="protein sequence ID" value="WTS13530.1"/>
    <property type="molecule type" value="Genomic_DNA"/>
</dbReference>
<organism evidence="8">
    <name type="scientific">Streptomyces sp. NBC_00119</name>
    <dbReference type="NCBI Taxonomy" id="2975659"/>
    <lineage>
        <taxon>Bacteria</taxon>
        <taxon>Bacillati</taxon>
        <taxon>Actinomycetota</taxon>
        <taxon>Actinomycetes</taxon>
        <taxon>Kitasatosporales</taxon>
        <taxon>Streptomycetaceae</taxon>
        <taxon>Streptomyces</taxon>
    </lineage>
</organism>
<evidence type="ECO:0000256" key="1">
    <source>
        <dbReference type="ARBA" id="ARBA00007074"/>
    </source>
</evidence>
<evidence type="ECO:0000259" key="7">
    <source>
        <dbReference type="PROSITE" id="PS51935"/>
    </source>
</evidence>
<dbReference type="InterPro" id="IPR000064">
    <property type="entry name" value="NLP_P60_dom"/>
</dbReference>
<dbReference type="AlphaFoldDB" id="A0AAU1U6J6"/>
<dbReference type="SUPFAM" id="SSF54001">
    <property type="entry name" value="Cysteine proteinases"/>
    <property type="match status" value="1"/>
</dbReference>
<gene>
    <name evidence="8" type="ORF">OHU69_22265</name>
</gene>
<keyword evidence="4" id="KW-0788">Thiol protease</keyword>
<evidence type="ECO:0000256" key="5">
    <source>
        <dbReference type="SAM" id="MobiDB-lite"/>
    </source>
</evidence>
<dbReference type="Gene3D" id="6.10.250.3150">
    <property type="match status" value="1"/>
</dbReference>
<dbReference type="GO" id="GO:0006508">
    <property type="term" value="P:proteolysis"/>
    <property type="evidence" value="ECO:0007669"/>
    <property type="project" value="UniProtKB-KW"/>
</dbReference>
<feature type="domain" description="NlpC/P60" evidence="7">
    <location>
        <begin position="274"/>
        <end position="389"/>
    </location>
</feature>
<comment type="similarity">
    <text evidence="1">Belongs to the peptidase C40 family.</text>
</comment>
<evidence type="ECO:0000313" key="8">
    <source>
        <dbReference type="EMBL" id="WTS13530.1"/>
    </source>
</evidence>
<evidence type="ECO:0000256" key="2">
    <source>
        <dbReference type="ARBA" id="ARBA00022670"/>
    </source>
</evidence>
<keyword evidence="2" id="KW-0645">Protease</keyword>
<dbReference type="PANTHER" id="PTHR47359:SF3">
    <property type="entry name" value="NLP_P60 DOMAIN-CONTAINING PROTEIN-RELATED"/>
    <property type="match status" value="1"/>
</dbReference>
<feature type="chain" id="PRO_5043704065" evidence="6">
    <location>
        <begin position="40"/>
        <end position="389"/>
    </location>
</feature>
<dbReference type="Gene3D" id="3.90.1720.10">
    <property type="entry name" value="endopeptidase domain like (from Nostoc punctiforme)"/>
    <property type="match status" value="1"/>
</dbReference>
<keyword evidence="3" id="KW-0378">Hydrolase</keyword>
<name>A0AAU1U6J6_9ACTN</name>
<feature type="region of interest" description="Disordered" evidence="5">
    <location>
        <begin position="224"/>
        <end position="269"/>
    </location>
</feature>
<sequence length="389" mass="41748">MASHRKPRSRTAGPRTAPVVGITTAALTSIALLSQSATAAPSAPPKPSLEEVQKKVDTLYHQAGVATEKYNAAKERTTKQQKRVGDLLDDVAQRTEKLNKARQELGTFAAAQYRTGAVSDTATLLLADDAQDYFDQDQLMSRLTSRQKKAVDDYQTEQAATTKKRTEAAKSLETLTTSQATLRSTKRDVQQKLGDARELLSKLTAEEKARLAAIEKKKQEAARKKAEELARQQAEAEAKRKAAEEARQKENPSTGSGSGTGTGTGSGSTGSGYAAKAAKVIAFAESQMGKPYVWGATGPDSYDCSGLTQAAWKAAGISLPRTTWDQVKVGTTVTTANAQPGDLVFFYDDISHVGIYIGDGKMIHAPKPGANVRVESIYYMPIHSVVRPA</sequence>
<feature type="compositionally biased region" description="Basic and acidic residues" evidence="5">
    <location>
        <begin position="224"/>
        <end position="250"/>
    </location>
</feature>
<dbReference type="GO" id="GO:0008234">
    <property type="term" value="F:cysteine-type peptidase activity"/>
    <property type="evidence" value="ECO:0007669"/>
    <property type="project" value="UniProtKB-KW"/>
</dbReference>
<evidence type="ECO:0000256" key="3">
    <source>
        <dbReference type="ARBA" id="ARBA00022801"/>
    </source>
</evidence>
<dbReference type="InterPro" id="IPR051794">
    <property type="entry name" value="PG_Endopeptidase_C40"/>
</dbReference>
<dbReference type="PROSITE" id="PS51935">
    <property type="entry name" value="NLPC_P60"/>
    <property type="match status" value="1"/>
</dbReference>
<keyword evidence="6" id="KW-0732">Signal</keyword>
<reference evidence="8" key="1">
    <citation type="submission" date="2022-10" db="EMBL/GenBank/DDBJ databases">
        <title>The complete genomes of actinobacterial strains from the NBC collection.</title>
        <authorList>
            <person name="Joergensen T.S."/>
            <person name="Alvarez Arevalo M."/>
            <person name="Sterndorff E.B."/>
            <person name="Faurdal D."/>
            <person name="Vuksanovic O."/>
            <person name="Mourched A.-S."/>
            <person name="Charusanti P."/>
            <person name="Shaw S."/>
            <person name="Blin K."/>
            <person name="Weber T."/>
        </authorList>
    </citation>
    <scope>NUCLEOTIDE SEQUENCE</scope>
    <source>
        <strain evidence="8">NBC_00119</strain>
    </source>
</reference>
<feature type="signal peptide" evidence="6">
    <location>
        <begin position="1"/>
        <end position="39"/>
    </location>
</feature>
<accession>A0AAU1U6J6</accession>
<proteinExistence type="inferred from homology"/>
<evidence type="ECO:0000256" key="6">
    <source>
        <dbReference type="SAM" id="SignalP"/>
    </source>
</evidence>
<dbReference type="Pfam" id="PF00877">
    <property type="entry name" value="NLPC_P60"/>
    <property type="match status" value="1"/>
</dbReference>
<evidence type="ECO:0000256" key="4">
    <source>
        <dbReference type="ARBA" id="ARBA00022807"/>
    </source>
</evidence>
<feature type="compositionally biased region" description="Gly residues" evidence="5">
    <location>
        <begin position="256"/>
        <end position="269"/>
    </location>
</feature>
<dbReference type="InterPro" id="IPR038765">
    <property type="entry name" value="Papain-like_cys_pep_sf"/>
</dbReference>